<dbReference type="Proteomes" id="UP000002279">
    <property type="component" value="Chromosome 3"/>
</dbReference>
<evidence type="ECO:0000313" key="8">
    <source>
        <dbReference type="Proteomes" id="UP000002279"/>
    </source>
</evidence>
<dbReference type="STRING" id="9258.ENSOANP00000011762"/>
<dbReference type="Pfam" id="PF13181">
    <property type="entry name" value="TPR_8"/>
    <property type="match status" value="1"/>
</dbReference>
<dbReference type="OMA" id="CEKGWSL"/>
<evidence type="ECO:0000256" key="1">
    <source>
        <dbReference type="ARBA" id="ARBA00022588"/>
    </source>
</evidence>
<dbReference type="InParanoid" id="F6PQI0"/>
<dbReference type="InterPro" id="IPR011990">
    <property type="entry name" value="TPR-like_helical_dom_sf"/>
</dbReference>
<dbReference type="GeneTree" id="ENSGT00950000182946"/>
<dbReference type="eggNOG" id="KOG1124">
    <property type="taxonomic scope" value="Eukaryota"/>
</dbReference>
<dbReference type="AlphaFoldDB" id="F6PQI0"/>
<evidence type="ECO:0000256" key="5">
    <source>
        <dbReference type="ARBA" id="ARBA00023118"/>
    </source>
</evidence>
<evidence type="ECO:0000256" key="3">
    <source>
        <dbReference type="ARBA" id="ARBA00022803"/>
    </source>
</evidence>
<dbReference type="InterPro" id="IPR019734">
    <property type="entry name" value="TPR_rpt"/>
</dbReference>
<reference evidence="7" key="2">
    <citation type="submission" date="2025-08" db="UniProtKB">
        <authorList>
            <consortium name="Ensembl"/>
        </authorList>
    </citation>
    <scope>IDENTIFICATION</scope>
    <source>
        <strain evidence="7">Glennie</strain>
    </source>
</reference>
<keyword evidence="1" id="KW-0399">Innate immunity</keyword>
<dbReference type="PANTHER" id="PTHR10271">
    <property type="entry name" value="INTERFERON-INDUCED PROTEIN WITH TETRATRICOPEPTIDE REPEATS"/>
    <property type="match status" value="1"/>
</dbReference>
<dbReference type="SMART" id="SM00028">
    <property type="entry name" value="TPR"/>
    <property type="match status" value="4"/>
</dbReference>
<dbReference type="Gene3D" id="1.25.40.10">
    <property type="entry name" value="Tetratricopeptide repeat domain"/>
    <property type="match status" value="3"/>
</dbReference>
<protein>
    <recommendedName>
        <fullName evidence="9">Interferon induced protein with tetratricopeptide repeats 5</fullName>
    </recommendedName>
</protein>
<dbReference type="Ensembl" id="ENSOANT00000011764.2">
    <property type="protein sequence ID" value="ENSOANP00000011762.2"/>
    <property type="gene ID" value="ENSOANG00000007390.2"/>
</dbReference>
<sequence>MSNVAKDSLRTRLLQLECHFTWDLLKEDIALQDLEERVCNQIQFLTTKSKATSYNLLAYTRYLQGHNEEALESLGKAEKEIQGEDASRAEVRSVVTWGNLAWMHYHTDHLAEAQAYADKVECVCRALSGPFPCKVEWAEVLSEEGWALLTFGFKYYERAKACFEKALKQEPNNPEFNSGFAIAIYRLENIASGNSPADAPSLQALRRAVRLNPDDTPVQVFLGLRLQDVNREAEGEKYIQEALERMSSVPYVLRYAAKFYRRKGALEKSLQLLDEAARFTPTSGFVHHQKGLCYRAQINKIKKATNYQPRGRDKDDLKELISLATIQFEKFVEKKPKFVFAYIDLANMYAEGIDYENAEVNFQKVLRLEKLTDGEKQQIHLNYGRFQEFHRKSQASALHHYLEGLKIKRESQEREKLKRAVHRLVSRGRRRNPADAESLGLLRSLGQLSREGD</sequence>
<evidence type="ECO:0000256" key="6">
    <source>
        <dbReference type="ARBA" id="ARBA00038336"/>
    </source>
</evidence>
<evidence type="ECO:0008006" key="9">
    <source>
        <dbReference type="Google" id="ProtNLM"/>
    </source>
</evidence>
<gene>
    <name evidence="7" type="primary">LOC100075203</name>
</gene>
<evidence type="ECO:0000256" key="4">
    <source>
        <dbReference type="ARBA" id="ARBA00022859"/>
    </source>
</evidence>
<organism evidence="7 8">
    <name type="scientific">Ornithorhynchus anatinus</name>
    <name type="common">Duckbill platypus</name>
    <dbReference type="NCBI Taxonomy" id="9258"/>
    <lineage>
        <taxon>Eukaryota</taxon>
        <taxon>Metazoa</taxon>
        <taxon>Chordata</taxon>
        <taxon>Craniata</taxon>
        <taxon>Vertebrata</taxon>
        <taxon>Euteleostomi</taxon>
        <taxon>Mammalia</taxon>
        <taxon>Monotremata</taxon>
        <taxon>Ornithorhynchidae</taxon>
        <taxon>Ornithorhynchus</taxon>
    </lineage>
</organism>
<name>F6PQI0_ORNAN</name>
<reference evidence="7 8" key="1">
    <citation type="journal article" date="2008" name="Nature">
        <title>Genome analysis of the platypus reveals unique signatures of evolution.</title>
        <authorList>
            <person name="Warren W.C."/>
            <person name="Hillier L.W."/>
            <person name="Marshall Graves J.A."/>
            <person name="Birney E."/>
            <person name="Ponting C.P."/>
            <person name="Grutzner F."/>
            <person name="Belov K."/>
            <person name="Miller W."/>
            <person name="Clarke L."/>
            <person name="Chinwalla A.T."/>
            <person name="Yang S.P."/>
            <person name="Heger A."/>
            <person name="Locke D.P."/>
            <person name="Miethke P."/>
            <person name="Waters P.D."/>
            <person name="Veyrunes F."/>
            <person name="Fulton L."/>
            <person name="Fulton B."/>
            <person name="Graves T."/>
            <person name="Wallis J."/>
            <person name="Puente X.S."/>
            <person name="Lopez-Otin C."/>
            <person name="Ordonez G.R."/>
            <person name="Eichler E.E."/>
            <person name="Chen L."/>
            <person name="Cheng Z."/>
            <person name="Deakin J.E."/>
            <person name="Alsop A."/>
            <person name="Thompson K."/>
            <person name="Kirby P."/>
            <person name="Papenfuss A.T."/>
            <person name="Wakefield M.J."/>
            <person name="Olender T."/>
            <person name="Lancet D."/>
            <person name="Huttley G.A."/>
            <person name="Smit A.F."/>
            <person name="Pask A."/>
            <person name="Temple-Smith P."/>
            <person name="Batzer M.A."/>
            <person name="Walker J.A."/>
            <person name="Konkel M.K."/>
            <person name="Harris R.S."/>
            <person name="Whittington C.M."/>
            <person name="Wong E.S."/>
            <person name="Gemmell N.J."/>
            <person name="Buschiazzo E."/>
            <person name="Vargas Jentzsch I.M."/>
            <person name="Merkel A."/>
            <person name="Schmitz J."/>
            <person name="Zemann A."/>
            <person name="Churakov G."/>
            <person name="Kriegs J.O."/>
            <person name="Brosius J."/>
            <person name="Murchison E.P."/>
            <person name="Sachidanandam R."/>
            <person name="Smith C."/>
            <person name="Hannon G.J."/>
            <person name="Tsend-Ayush E."/>
            <person name="McMillan D."/>
            <person name="Attenborough R."/>
            <person name="Rens W."/>
            <person name="Ferguson-Smith M."/>
            <person name="Lefevre C.M."/>
            <person name="Sharp J.A."/>
            <person name="Nicholas K.R."/>
            <person name="Ray D.A."/>
            <person name="Kube M."/>
            <person name="Reinhardt R."/>
            <person name="Pringle T.H."/>
            <person name="Taylor J."/>
            <person name="Jones R.C."/>
            <person name="Nixon B."/>
            <person name="Dacheux J.L."/>
            <person name="Niwa H."/>
            <person name="Sekita Y."/>
            <person name="Huang X."/>
            <person name="Stark A."/>
            <person name="Kheradpour P."/>
            <person name="Kellis M."/>
            <person name="Flicek P."/>
            <person name="Chen Y."/>
            <person name="Webber C."/>
            <person name="Hardison R."/>
            <person name="Nelson J."/>
            <person name="Hallsworth-Pepin K."/>
            <person name="Delehaunty K."/>
            <person name="Markovic C."/>
            <person name="Minx P."/>
            <person name="Feng Y."/>
            <person name="Kremitzki C."/>
            <person name="Mitreva M."/>
            <person name="Glasscock J."/>
            <person name="Wylie T."/>
            <person name="Wohldmann P."/>
            <person name="Thiru P."/>
            <person name="Nhan M.N."/>
            <person name="Pohl C.S."/>
            <person name="Smith S.M."/>
            <person name="Hou S."/>
            <person name="Nefedov M."/>
            <person name="de Jong P.J."/>
            <person name="Renfree M.B."/>
            <person name="Mardis E.R."/>
            <person name="Wilson R.K."/>
        </authorList>
    </citation>
    <scope>NUCLEOTIDE SEQUENCE [LARGE SCALE GENOMIC DNA]</scope>
    <source>
        <strain evidence="7 8">Glennie</strain>
    </source>
</reference>
<keyword evidence="5" id="KW-0051">Antiviral defense</keyword>
<dbReference type="PANTHER" id="PTHR10271:SF0">
    <property type="entry name" value="INTERFERON-INDUCED PROTEIN WITH TETRATRICOPEPTIDE REPEATS 5"/>
    <property type="match status" value="1"/>
</dbReference>
<dbReference type="FunFam" id="1.25.40.10:FF:000036">
    <property type="entry name" value="interferon-induced protein with tetratricopeptide repeats 5"/>
    <property type="match status" value="1"/>
</dbReference>
<evidence type="ECO:0000313" key="7">
    <source>
        <dbReference type="Ensembl" id="ENSOANP00000011762.2"/>
    </source>
</evidence>
<keyword evidence="3" id="KW-0802">TPR repeat</keyword>
<keyword evidence="8" id="KW-1185">Reference proteome</keyword>
<accession>F6PQI0</accession>
<keyword evidence="2" id="KW-0677">Repeat</keyword>
<proteinExistence type="inferred from homology"/>
<dbReference type="HOGENOM" id="CLU_043482_1_0_1"/>
<evidence type="ECO:0000256" key="2">
    <source>
        <dbReference type="ARBA" id="ARBA00022737"/>
    </source>
</evidence>
<reference evidence="7" key="3">
    <citation type="submission" date="2025-09" db="UniProtKB">
        <authorList>
            <consortium name="Ensembl"/>
        </authorList>
    </citation>
    <scope>IDENTIFICATION</scope>
    <source>
        <strain evidence="7">Glennie</strain>
    </source>
</reference>
<dbReference type="SUPFAM" id="SSF48452">
    <property type="entry name" value="TPR-like"/>
    <property type="match status" value="2"/>
</dbReference>
<dbReference type="Bgee" id="ENSOANG00000007390">
    <property type="expression patterns" value="Expressed in endometrium"/>
</dbReference>
<dbReference type="GO" id="GO:0005829">
    <property type="term" value="C:cytosol"/>
    <property type="evidence" value="ECO:0000318"/>
    <property type="project" value="GO_Central"/>
</dbReference>
<dbReference type="GO" id="GO:0051607">
    <property type="term" value="P:defense response to virus"/>
    <property type="evidence" value="ECO:0000318"/>
    <property type="project" value="GO_Central"/>
</dbReference>
<keyword evidence="4" id="KW-0391">Immunity</keyword>
<comment type="similarity">
    <text evidence="6">Belongs to the IFIT family.</text>
</comment>
<dbReference type="GO" id="GO:0045087">
    <property type="term" value="P:innate immune response"/>
    <property type="evidence" value="ECO:0007669"/>
    <property type="project" value="UniProtKB-KW"/>
</dbReference>